<gene>
    <name evidence="2" type="ORF">LNKW23_19040</name>
</gene>
<accession>A0ABQ6LJU8</accession>
<evidence type="ECO:0000256" key="1">
    <source>
        <dbReference type="SAM" id="MobiDB-lite"/>
    </source>
</evidence>
<feature type="region of interest" description="Disordered" evidence="1">
    <location>
        <begin position="1"/>
        <end position="40"/>
    </location>
</feature>
<evidence type="ECO:0000313" key="2">
    <source>
        <dbReference type="EMBL" id="GMG82691.1"/>
    </source>
</evidence>
<feature type="compositionally biased region" description="Basic and acidic residues" evidence="1">
    <location>
        <begin position="65"/>
        <end position="74"/>
    </location>
</feature>
<comment type="caution">
    <text evidence="2">The sequence shown here is derived from an EMBL/GenBank/DDBJ whole genome shotgun (WGS) entry which is preliminary data.</text>
</comment>
<feature type="compositionally biased region" description="Polar residues" evidence="1">
    <location>
        <begin position="1"/>
        <end position="12"/>
    </location>
</feature>
<name>A0ABQ6LJU8_9RHOB</name>
<dbReference type="Proteomes" id="UP001239909">
    <property type="component" value="Unassembled WGS sequence"/>
</dbReference>
<sequence>MRAPRGTSSLRNPITAGPWAPRARAVSAMTSPPPRPPKIARSTLAAPDIAYPVPGLIDAPLSTSRRADTLRDKPAAGQAR</sequence>
<feature type="region of interest" description="Disordered" evidence="1">
    <location>
        <begin position="56"/>
        <end position="80"/>
    </location>
</feature>
<proteinExistence type="predicted"/>
<organism evidence="2 3">
    <name type="scientific">Paralimibaculum aggregatum</name>
    <dbReference type="NCBI Taxonomy" id="3036245"/>
    <lineage>
        <taxon>Bacteria</taxon>
        <taxon>Pseudomonadati</taxon>
        <taxon>Pseudomonadota</taxon>
        <taxon>Alphaproteobacteria</taxon>
        <taxon>Rhodobacterales</taxon>
        <taxon>Paracoccaceae</taxon>
        <taxon>Paralimibaculum</taxon>
    </lineage>
</organism>
<evidence type="ECO:0000313" key="3">
    <source>
        <dbReference type="Proteomes" id="UP001239909"/>
    </source>
</evidence>
<keyword evidence="3" id="KW-1185">Reference proteome</keyword>
<dbReference type="EMBL" id="BSYI01000012">
    <property type="protein sequence ID" value="GMG82691.1"/>
    <property type="molecule type" value="Genomic_DNA"/>
</dbReference>
<protein>
    <submittedName>
        <fullName evidence="2">Uncharacterized protein</fullName>
    </submittedName>
</protein>
<reference evidence="2 3" key="1">
    <citation type="submission" date="2023-04" db="EMBL/GenBank/DDBJ databases">
        <title>Marinoamorphus aggregata gen. nov., sp. Nov., isolate from tissue of brittle star Ophioplocus japonicus.</title>
        <authorList>
            <person name="Kawano K."/>
            <person name="Sawayama S."/>
            <person name="Nakagawa S."/>
        </authorList>
    </citation>
    <scope>NUCLEOTIDE SEQUENCE [LARGE SCALE GENOMIC DNA]</scope>
    <source>
        <strain evidence="2 3">NKW23</strain>
    </source>
</reference>